<dbReference type="EMBL" id="JAVRJZ010000020">
    <property type="protein sequence ID" value="KAK2705799.1"/>
    <property type="molecule type" value="Genomic_DNA"/>
</dbReference>
<dbReference type="InterPro" id="IPR036857">
    <property type="entry name" value="Thyroglobulin_1_sf"/>
</dbReference>
<dbReference type="GO" id="GO:0007160">
    <property type="term" value="P:cell-matrix adhesion"/>
    <property type="evidence" value="ECO:0007669"/>
    <property type="project" value="TreeGrafter"/>
</dbReference>
<protein>
    <recommendedName>
        <fullName evidence="7">Thyroglobulin type-1 domain-containing protein</fullName>
    </recommendedName>
</protein>
<evidence type="ECO:0000256" key="3">
    <source>
        <dbReference type="ARBA" id="ARBA00022737"/>
    </source>
</evidence>
<accession>A0AA88H8X1</accession>
<dbReference type="Gene3D" id="4.10.800.10">
    <property type="entry name" value="Thyroglobulin type-1"/>
    <property type="match status" value="2"/>
</dbReference>
<name>A0AA88H8X1_ARTSF</name>
<evidence type="ECO:0000256" key="1">
    <source>
        <dbReference type="ARBA" id="ARBA00004613"/>
    </source>
</evidence>
<keyword evidence="3" id="KW-0677">Repeat</keyword>
<reference evidence="8" key="1">
    <citation type="submission" date="2023-07" db="EMBL/GenBank/DDBJ databases">
        <title>Chromosome-level genome assembly of Artemia franciscana.</title>
        <authorList>
            <person name="Jo E."/>
        </authorList>
    </citation>
    <scope>NUCLEOTIDE SEQUENCE</scope>
    <source>
        <tissue evidence="8">Whole body</tissue>
    </source>
</reference>
<dbReference type="InterPro" id="IPR051950">
    <property type="entry name" value="Dev_reg/Prot_inhib"/>
</dbReference>
<feature type="domain" description="Thyroglobulin type-1" evidence="7">
    <location>
        <begin position="109"/>
        <end position="180"/>
    </location>
</feature>
<evidence type="ECO:0000256" key="4">
    <source>
        <dbReference type="ARBA" id="ARBA00023157"/>
    </source>
</evidence>
<dbReference type="SUPFAM" id="SSF57610">
    <property type="entry name" value="Thyroglobulin type-1 domain"/>
    <property type="match status" value="4"/>
</dbReference>
<dbReference type="GO" id="GO:0005615">
    <property type="term" value="C:extracellular space"/>
    <property type="evidence" value="ECO:0007669"/>
    <property type="project" value="TreeGrafter"/>
</dbReference>
<organism evidence="8 9">
    <name type="scientific">Artemia franciscana</name>
    <name type="common">Brine shrimp</name>
    <name type="synonym">Artemia sanfranciscana</name>
    <dbReference type="NCBI Taxonomy" id="6661"/>
    <lineage>
        <taxon>Eukaryota</taxon>
        <taxon>Metazoa</taxon>
        <taxon>Ecdysozoa</taxon>
        <taxon>Arthropoda</taxon>
        <taxon>Crustacea</taxon>
        <taxon>Branchiopoda</taxon>
        <taxon>Anostraca</taxon>
        <taxon>Artemiidae</taxon>
        <taxon>Artemia</taxon>
    </lineage>
</organism>
<dbReference type="GO" id="GO:0005604">
    <property type="term" value="C:basement membrane"/>
    <property type="evidence" value="ECO:0007669"/>
    <property type="project" value="TreeGrafter"/>
</dbReference>
<feature type="signal peptide" evidence="6">
    <location>
        <begin position="1"/>
        <end position="19"/>
    </location>
</feature>
<proteinExistence type="predicted"/>
<dbReference type="AlphaFoldDB" id="A0AA88H8X1"/>
<feature type="chain" id="PRO_5041702090" description="Thyroglobulin type-1 domain-containing protein" evidence="6">
    <location>
        <begin position="20"/>
        <end position="405"/>
    </location>
</feature>
<evidence type="ECO:0000313" key="9">
    <source>
        <dbReference type="Proteomes" id="UP001187531"/>
    </source>
</evidence>
<dbReference type="PROSITE" id="PS51162">
    <property type="entry name" value="THYROGLOBULIN_1_2"/>
    <property type="match status" value="2"/>
</dbReference>
<feature type="domain" description="Thyroglobulin type-1" evidence="7">
    <location>
        <begin position="331"/>
        <end position="404"/>
    </location>
</feature>
<evidence type="ECO:0000256" key="6">
    <source>
        <dbReference type="SAM" id="SignalP"/>
    </source>
</evidence>
<keyword evidence="9" id="KW-1185">Reference proteome</keyword>
<keyword evidence="2" id="KW-0964">Secreted</keyword>
<dbReference type="InterPro" id="IPR000716">
    <property type="entry name" value="Thyroglobulin_1"/>
</dbReference>
<dbReference type="PANTHER" id="PTHR12352">
    <property type="entry name" value="SECRETED MODULAR CALCIUM-BINDING PROTEIN"/>
    <property type="match status" value="1"/>
</dbReference>
<evidence type="ECO:0000256" key="5">
    <source>
        <dbReference type="PROSITE-ProRule" id="PRU00500"/>
    </source>
</evidence>
<dbReference type="Pfam" id="PF00086">
    <property type="entry name" value="Thyroglobulin_1"/>
    <property type="match status" value="2"/>
</dbReference>
<sequence>MLAFTFFALLIVICDCAQSDLGIFTCTSEVCTTFNDGNCKIKLCNGFNTTKILHPDVPCDCCEYCIEHLEEGSPCFSTTILVPERMCGPGLACLPDASQEDGYSCQETSTDCTRALDQYNEMLESGSVGIATVKPSCTVDGDYEPKRCLYGLTCYCVGPENNRLTGEVAPADPSSLEMDCECARDYAKAEAAGLLDVGFQRCLPNGNYDPLQCIGDLCFCINPEFEVTDGPIPRSAVDRLKCFNSRYPLADNFEDSNYFSCELEHKKVQEEFDFYANDNIHVLGLDFPECQPDGFYHRIQIRNNQSVCVNIHGVAYSEYAPGAAPDNDDYRCNCARTKELLQEYTTALPVCCANGNFRQWQCMAGKCFCVDPYGEQLTSQTNIFEVDLGDENQLWCYFTGDDDCW</sequence>
<comment type="caution">
    <text evidence="5">Lacks conserved residue(s) required for the propagation of feature annotation.</text>
</comment>
<comment type="subcellular location">
    <subcellularLocation>
        <location evidence="1">Secreted</location>
    </subcellularLocation>
</comment>
<dbReference type="Proteomes" id="UP001187531">
    <property type="component" value="Unassembled WGS sequence"/>
</dbReference>
<keyword evidence="6" id="KW-0732">Signal</keyword>
<evidence type="ECO:0000259" key="7">
    <source>
        <dbReference type="PROSITE" id="PS51162"/>
    </source>
</evidence>
<dbReference type="PANTHER" id="PTHR12352:SF24">
    <property type="entry name" value="THYROGLOBULIN TYPE-1 DOMAIN-CONTAINING PROTEIN"/>
    <property type="match status" value="1"/>
</dbReference>
<gene>
    <name evidence="8" type="ORF">QYM36_015972</name>
</gene>
<comment type="caution">
    <text evidence="8">The sequence shown here is derived from an EMBL/GenBank/DDBJ whole genome shotgun (WGS) entry which is preliminary data.</text>
</comment>
<evidence type="ECO:0000256" key="2">
    <source>
        <dbReference type="ARBA" id="ARBA00022525"/>
    </source>
</evidence>
<evidence type="ECO:0000313" key="8">
    <source>
        <dbReference type="EMBL" id="KAK2705799.1"/>
    </source>
</evidence>
<keyword evidence="4" id="KW-1015">Disulfide bond</keyword>